<dbReference type="EMBL" id="JAMQAW010000036">
    <property type="protein sequence ID" value="MCM2392150.1"/>
    <property type="molecule type" value="Genomic_DNA"/>
</dbReference>
<evidence type="ECO:0000259" key="1">
    <source>
        <dbReference type="Pfam" id="PF04149"/>
    </source>
</evidence>
<evidence type="ECO:0000313" key="2">
    <source>
        <dbReference type="EMBL" id="MCM2392150.1"/>
    </source>
</evidence>
<keyword evidence="3" id="KW-1185">Reference proteome</keyword>
<gene>
    <name evidence="2" type="ORF">NBG84_28345</name>
</gene>
<dbReference type="InterPro" id="IPR007278">
    <property type="entry name" value="DUF397"/>
</dbReference>
<accession>A0ABT0UVM0</accession>
<organism evidence="2 3">
    <name type="scientific">Streptomyces albipurpureus</name>
    <dbReference type="NCBI Taxonomy" id="2897419"/>
    <lineage>
        <taxon>Bacteria</taxon>
        <taxon>Bacillati</taxon>
        <taxon>Actinomycetota</taxon>
        <taxon>Actinomycetes</taxon>
        <taxon>Kitasatosporales</taxon>
        <taxon>Streptomycetaceae</taxon>
        <taxon>Streptomyces</taxon>
    </lineage>
</organism>
<proteinExistence type="predicted"/>
<protein>
    <submittedName>
        <fullName evidence="2">DUF397 domain-containing protein</fullName>
    </submittedName>
</protein>
<reference evidence="2" key="1">
    <citation type="submission" date="2022-06" db="EMBL/GenBank/DDBJ databases">
        <title>Genome public.</title>
        <authorList>
            <person name="Sun Q."/>
        </authorList>
    </citation>
    <scope>NUCLEOTIDE SEQUENCE</scope>
    <source>
        <strain evidence="2">CWNU-1</strain>
    </source>
</reference>
<sequence length="62" mass="6579">MNPSPASVDWFKSSYSEGSGNACLEVASLDHQVGIRDSKDKQGPALVVPSPAWAQFVAFAAR</sequence>
<dbReference type="Pfam" id="PF04149">
    <property type="entry name" value="DUF397"/>
    <property type="match status" value="1"/>
</dbReference>
<evidence type="ECO:0000313" key="3">
    <source>
        <dbReference type="Proteomes" id="UP001431429"/>
    </source>
</evidence>
<name>A0ABT0UVM0_9ACTN</name>
<feature type="domain" description="DUF397" evidence="1">
    <location>
        <begin position="9"/>
        <end position="60"/>
    </location>
</feature>
<dbReference type="Proteomes" id="UP001431429">
    <property type="component" value="Unassembled WGS sequence"/>
</dbReference>
<comment type="caution">
    <text evidence="2">The sequence shown here is derived from an EMBL/GenBank/DDBJ whole genome shotgun (WGS) entry which is preliminary data.</text>
</comment>